<sequence length="316" mass="36656">MLYKKRKKPLAMLGLQALLRRLPKNHQQYIRILEDFRKRDAGFSGEVNFDKHIKEFRPSYPYGLLHDVCLNHDGVFFQMDSLLITPASIVIFEIKNLGGKIVVKANPTQFIQENNGERKVIQSPITELDRKIIFLNRWLEDRGFNIPIRGLVGLAFTNELFIEEQTSTPIVFTHEIPILLYGMALDGEKLGRREIGKIANEMTRGHQEYNPFPMIRAMDIPKSDILTGVICPNCNRRGMEWLEKKWICIACGLNAIDCHHQLINEWFYLIDDKMTNGNFRRFAGIKNRHISKRILRKSGLRMKGNGKAAVYFRESP</sequence>
<evidence type="ECO:0000313" key="2">
    <source>
        <dbReference type="EMBL" id="MFC5604813.1"/>
    </source>
</evidence>
<organism evidence="2 3">
    <name type="scientific">Sporosarcina koreensis</name>
    <dbReference type="NCBI Taxonomy" id="334735"/>
    <lineage>
        <taxon>Bacteria</taxon>
        <taxon>Bacillati</taxon>
        <taxon>Bacillota</taxon>
        <taxon>Bacilli</taxon>
        <taxon>Bacillales</taxon>
        <taxon>Caryophanaceae</taxon>
        <taxon>Sporosarcina</taxon>
    </lineage>
</organism>
<evidence type="ECO:0000259" key="1">
    <source>
        <dbReference type="PROSITE" id="PS50965"/>
    </source>
</evidence>
<proteinExistence type="predicted"/>
<dbReference type="RefSeq" id="WP_381447012.1">
    <property type="nucleotide sequence ID" value="NZ_JBHSNP010000029.1"/>
</dbReference>
<evidence type="ECO:0000313" key="3">
    <source>
        <dbReference type="Proteomes" id="UP001596071"/>
    </source>
</evidence>
<comment type="caution">
    <text evidence="2">The sequence shown here is derived from an EMBL/GenBank/DDBJ whole genome shotgun (WGS) entry which is preliminary data.</text>
</comment>
<gene>
    <name evidence="2" type="ORF">ACFPTP_16375</name>
</gene>
<dbReference type="Pfam" id="PF08378">
    <property type="entry name" value="NERD"/>
    <property type="match status" value="1"/>
</dbReference>
<name>A0ABW0U2D7_9BACL</name>
<feature type="domain" description="NERD" evidence="1">
    <location>
        <begin position="41"/>
        <end position="158"/>
    </location>
</feature>
<accession>A0ABW0U2D7</accession>
<dbReference type="Proteomes" id="UP001596071">
    <property type="component" value="Unassembled WGS sequence"/>
</dbReference>
<dbReference type="InterPro" id="IPR011528">
    <property type="entry name" value="NERD"/>
</dbReference>
<dbReference type="PROSITE" id="PS50965">
    <property type="entry name" value="NERD"/>
    <property type="match status" value="1"/>
</dbReference>
<protein>
    <submittedName>
        <fullName evidence="2">Nuclease-related domain-containing protein</fullName>
    </submittedName>
</protein>
<reference evidence="3" key="1">
    <citation type="journal article" date="2019" name="Int. J. Syst. Evol. Microbiol.">
        <title>The Global Catalogue of Microorganisms (GCM) 10K type strain sequencing project: providing services to taxonomists for standard genome sequencing and annotation.</title>
        <authorList>
            <consortium name="The Broad Institute Genomics Platform"/>
            <consortium name="The Broad Institute Genome Sequencing Center for Infectious Disease"/>
            <person name="Wu L."/>
            <person name="Ma J."/>
        </authorList>
    </citation>
    <scope>NUCLEOTIDE SEQUENCE [LARGE SCALE GENOMIC DNA]</scope>
    <source>
        <strain evidence="3">KACC 11299</strain>
    </source>
</reference>
<dbReference type="EMBL" id="JBHSNP010000029">
    <property type="protein sequence ID" value="MFC5604813.1"/>
    <property type="molecule type" value="Genomic_DNA"/>
</dbReference>
<keyword evidence="3" id="KW-1185">Reference proteome</keyword>